<dbReference type="RefSeq" id="WP_183556817.1">
    <property type="nucleotide sequence ID" value="NZ_JACHBX010000005.1"/>
</dbReference>
<comment type="caution">
    <text evidence="2">The sequence shown here is derived from an EMBL/GenBank/DDBJ whole genome shotgun (WGS) entry which is preliminary data.</text>
</comment>
<dbReference type="InterPro" id="IPR016181">
    <property type="entry name" value="Acyl_CoA_acyltransferase"/>
</dbReference>
<dbReference type="EMBL" id="JACHBX010000005">
    <property type="protein sequence ID" value="MBB6135962.1"/>
    <property type="molecule type" value="Genomic_DNA"/>
</dbReference>
<keyword evidence="3" id="KW-1185">Reference proteome</keyword>
<dbReference type="AlphaFoldDB" id="A0A7W9X3Q4"/>
<accession>A0A7W9X3Q4</accession>
<dbReference type="InterPro" id="IPR000182">
    <property type="entry name" value="GNAT_dom"/>
</dbReference>
<dbReference type="PANTHER" id="PTHR43441:SF12">
    <property type="entry name" value="RIBOSOMAL N-ACETYLTRANSFERASE YDAF-RELATED"/>
    <property type="match status" value="1"/>
</dbReference>
<dbReference type="EC" id="2.3.1.-" evidence="2"/>
<keyword evidence="2" id="KW-0012">Acyltransferase</keyword>
<dbReference type="Gene3D" id="3.40.630.30">
    <property type="match status" value="1"/>
</dbReference>
<evidence type="ECO:0000259" key="1">
    <source>
        <dbReference type="PROSITE" id="PS51186"/>
    </source>
</evidence>
<feature type="domain" description="N-acetyltransferase" evidence="1">
    <location>
        <begin position="12"/>
        <end position="168"/>
    </location>
</feature>
<dbReference type="Proteomes" id="UP000540787">
    <property type="component" value="Unassembled WGS sequence"/>
</dbReference>
<dbReference type="Pfam" id="PF13302">
    <property type="entry name" value="Acetyltransf_3"/>
    <property type="match status" value="1"/>
</dbReference>
<gene>
    <name evidence="2" type="ORF">HD842_004139</name>
</gene>
<reference evidence="2 3" key="1">
    <citation type="submission" date="2020-08" db="EMBL/GenBank/DDBJ databases">
        <title>The Agave Microbiome: Exploring the role of microbial communities in plant adaptations to desert environments.</title>
        <authorList>
            <person name="Partida-Martinez L.P."/>
        </authorList>
    </citation>
    <scope>NUCLEOTIDE SEQUENCE [LARGE SCALE GENOMIC DNA]</scope>
    <source>
        <strain evidence="2 3">AT3.2</strain>
    </source>
</reference>
<dbReference type="PROSITE" id="PS51186">
    <property type="entry name" value="GNAT"/>
    <property type="match status" value="1"/>
</dbReference>
<dbReference type="GO" id="GO:1990189">
    <property type="term" value="F:protein N-terminal-serine acetyltransferase activity"/>
    <property type="evidence" value="ECO:0007669"/>
    <property type="project" value="TreeGrafter"/>
</dbReference>
<keyword evidence="2" id="KW-0808">Transferase</keyword>
<dbReference type="GO" id="GO:0005737">
    <property type="term" value="C:cytoplasm"/>
    <property type="evidence" value="ECO:0007669"/>
    <property type="project" value="TreeGrafter"/>
</dbReference>
<dbReference type="GO" id="GO:0008999">
    <property type="term" value="F:protein-N-terminal-alanine acetyltransferase activity"/>
    <property type="evidence" value="ECO:0007669"/>
    <property type="project" value="TreeGrafter"/>
</dbReference>
<dbReference type="PANTHER" id="PTHR43441">
    <property type="entry name" value="RIBOSOMAL-PROTEIN-SERINE ACETYLTRANSFERASE"/>
    <property type="match status" value="1"/>
</dbReference>
<dbReference type="InterPro" id="IPR051908">
    <property type="entry name" value="Ribosomal_N-acetyltransferase"/>
</dbReference>
<name>A0A7W9X3Q4_9BURK</name>
<protein>
    <submittedName>
        <fullName evidence="2">Ribosomal-protein-serine acetyltransferase</fullName>
        <ecNumber evidence="2">2.3.1.-</ecNumber>
    </submittedName>
</protein>
<evidence type="ECO:0000313" key="3">
    <source>
        <dbReference type="Proteomes" id="UP000540787"/>
    </source>
</evidence>
<dbReference type="SUPFAM" id="SSF55729">
    <property type="entry name" value="Acyl-CoA N-acyltransferases (Nat)"/>
    <property type="match status" value="1"/>
</dbReference>
<evidence type="ECO:0000313" key="2">
    <source>
        <dbReference type="EMBL" id="MBB6135962.1"/>
    </source>
</evidence>
<proteinExistence type="predicted"/>
<organism evidence="2 3">
    <name type="scientific">Massilia aurea</name>
    <dbReference type="NCBI Taxonomy" id="373040"/>
    <lineage>
        <taxon>Bacteria</taxon>
        <taxon>Pseudomonadati</taxon>
        <taxon>Pseudomonadota</taxon>
        <taxon>Betaproteobacteria</taxon>
        <taxon>Burkholderiales</taxon>
        <taxon>Oxalobacteraceae</taxon>
        <taxon>Telluria group</taxon>
        <taxon>Massilia</taxon>
    </lineage>
</organism>
<sequence length="179" mass="19747">MSIIPVAVEHAIALASLVEKNIEHLAAFLPAVSNLSSVEAANDHLCSALERASKGDIFEWHLFVEGALCGSIRLKDIDKEDQKAKIGYFIDRQYAGRGIVTSAVSTVLGFCFGPLNLNRIELRCAIGNAPSMRVAEKLGFMHEGTLRQEECLNGVFVDQHIYALLKHDFELYSHSSMSR</sequence>